<comment type="similarity">
    <text evidence="2">Belongs to the UPF0702 family.</text>
</comment>
<dbReference type="Pfam" id="PF04239">
    <property type="entry name" value="DUF421"/>
    <property type="match status" value="1"/>
</dbReference>
<organism evidence="10 11">
    <name type="scientific">Cereibacter sphaeroides</name>
    <name type="common">Rhodobacter sphaeroides</name>
    <dbReference type="NCBI Taxonomy" id="1063"/>
    <lineage>
        <taxon>Bacteria</taxon>
        <taxon>Pseudomonadati</taxon>
        <taxon>Pseudomonadota</taxon>
        <taxon>Alphaproteobacteria</taxon>
        <taxon>Rhodobacterales</taxon>
        <taxon>Paracoccaceae</taxon>
        <taxon>Cereibacter</taxon>
    </lineage>
</organism>
<evidence type="ECO:0000256" key="2">
    <source>
        <dbReference type="ARBA" id="ARBA00006448"/>
    </source>
</evidence>
<reference evidence="10 11" key="1">
    <citation type="submission" date="2018-08" db="EMBL/GenBank/DDBJ databases">
        <title>Draft genome sequence of Rhodobacter sphaeroides FY.</title>
        <authorList>
            <person name="Rayyan A."/>
            <person name="Meyer T.E."/>
            <person name="Kyndt J.A."/>
        </authorList>
    </citation>
    <scope>NUCLEOTIDE SEQUENCE [LARGE SCALE GENOMIC DNA]</scope>
    <source>
        <strain evidence="10 11">FY</strain>
    </source>
</reference>
<evidence type="ECO:0000256" key="6">
    <source>
        <dbReference type="ARBA" id="ARBA00023136"/>
    </source>
</evidence>
<feature type="transmembrane region" description="Helical" evidence="8">
    <location>
        <begin position="53"/>
        <end position="72"/>
    </location>
</feature>
<accession>A0AAX1UH64</accession>
<feature type="domain" description="YetF C-terminal" evidence="9">
    <location>
        <begin position="101"/>
        <end position="169"/>
    </location>
</feature>
<keyword evidence="3" id="KW-1003">Cell membrane</keyword>
<name>A0AAX1UH64_CERSP</name>
<evidence type="ECO:0000259" key="9">
    <source>
        <dbReference type="Pfam" id="PF04239"/>
    </source>
</evidence>
<dbReference type="InterPro" id="IPR007353">
    <property type="entry name" value="DUF421"/>
</dbReference>
<evidence type="ECO:0000313" key="10">
    <source>
        <dbReference type="EMBL" id="RHZ91737.1"/>
    </source>
</evidence>
<keyword evidence="6 8" id="KW-0472">Membrane</keyword>
<dbReference type="Gene3D" id="3.30.240.20">
    <property type="entry name" value="bsu07140 like domains"/>
    <property type="match status" value="1"/>
</dbReference>
<evidence type="ECO:0000256" key="5">
    <source>
        <dbReference type="ARBA" id="ARBA00022989"/>
    </source>
</evidence>
<comment type="caution">
    <text evidence="10">The sequence shown here is derived from an EMBL/GenBank/DDBJ whole genome shotgun (WGS) entry which is preliminary data.</text>
</comment>
<dbReference type="EMBL" id="QWGP01000030">
    <property type="protein sequence ID" value="RHZ91737.1"/>
    <property type="molecule type" value="Genomic_DNA"/>
</dbReference>
<sequence length="272" mass="29429">MDEPVVAFDLGRMLLGDDPPLFLAEILVRTLIIYGWTLLLLRWVGGRSIAQLSIIEFLLVIALGSAVGDALFYPEVPLLHAMLVVAAVVGIDKLLDALIRRFRPVKLAVDGKAVAVMRDGRVLTEGVAARRIGMPELHALLRMNGIENLGEVRHAFLEADGQLSIFRAEPPRPGLAIVPPFEVAPPVPVAPGEHPCCLHCGRLFAPRPLKDEPEPCPDCGELRRTRVSLARSGDSCEPVADTQGGMPHDGREETEAAAAGLYAGDRGRALRR</sequence>
<dbReference type="Proteomes" id="UP000266305">
    <property type="component" value="Unassembled WGS sequence"/>
</dbReference>
<dbReference type="GO" id="GO:0005886">
    <property type="term" value="C:plasma membrane"/>
    <property type="evidence" value="ECO:0007669"/>
    <property type="project" value="UniProtKB-SubCell"/>
</dbReference>
<feature type="transmembrane region" description="Helical" evidence="8">
    <location>
        <begin position="20"/>
        <end position="41"/>
    </location>
</feature>
<keyword evidence="5 8" id="KW-1133">Transmembrane helix</keyword>
<evidence type="ECO:0000256" key="7">
    <source>
        <dbReference type="SAM" id="MobiDB-lite"/>
    </source>
</evidence>
<dbReference type="PANTHER" id="PTHR34582:SF6">
    <property type="entry name" value="UPF0702 TRANSMEMBRANE PROTEIN YCAP"/>
    <property type="match status" value="1"/>
</dbReference>
<feature type="region of interest" description="Disordered" evidence="7">
    <location>
        <begin position="230"/>
        <end position="272"/>
    </location>
</feature>
<keyword evidence="4 8" id="KW-0812">Transmembrane</keyword>
<dbReference type="PANTHER" id="PTHR34582">
    <property type="entry name" value="UPF0702 TRANSMEMBRANE PROTEIN YCAP"/>
    <property type="match status" value="1"/>
</dbReference>
<dbReference type="InterPro" id="IPR023090">
    <property type="entry name" value="UPF0702_alpha/beta_dom_sf"/>
</dbReference>
<evidence type="ECO:0000256" key="8">
    <source>
        <dbReference type="SAM" id="Phobius"/>
    </source>
</evidence>
<comment type="subcellular location">
    <subcellularLocation>
        <location evidence="1">Cell membrane</location>
        <topology evidence="1">Multi-pass membrane protein</topology>
    </subcellularLocation>
</comment>
<dbReference type="AlphaFoldDB" id="A0AAX1UH64"/>
<gene>
    <name evidence="10" type="ORF">D1114_19405</name>
</gene>
<proteinExistence type="inferred from homology"/>
<evidence type="ECO:0000256" key="1">
    <source>
        <dbReference type="ARBA" id="ARBA00004651"/>
    </source>
</evidence>
<evidence type="ECO:0000256" key="4">
    <source>
        <dbReference type="ARBA" id="ARBA00022692"/>
    </source>
</evidence>
<evidence type="ECO:0000313" key="11">
    <source>
        <dbReference type="Proteomes" id="UP000266305"/>
    </source>
</evidence>
<evidence type="ECO:0000256" key="3">
    <source>
        <dbReference type="ARBA" id="ARBA00022475"/>
    </source>
</evidence>
<protein>
    <submittedName>
        <fullName evidence="10">DUF421 domain-containing protein</fullName>
    </submittedName>
</protein>
<dbReference type="RefSeq" id="WP_119001140.1">
    <property type="nucleotide sequence ID" value="NZ_QWGP01000030.1"/>
</dbReference>